<dbReference type="SUPFAM" id="SSF55961">
    <property type="entry name" value="Bet v1-like"/>
    <property type="match status" value="1"/>
</dbReference>
<dbReference type="InterPro" id="IPR047137">
    <property type="entry name" value="ORF3"/>
</dbReference>
<dbReference type="PANTHER" id="PTHR33824">
    <property type="entry name" value="POLYKETIDE CYCLASE/DEHYDRASE AND LIPID TRANSPORT SUPERFAMILY PROTEIN"/>
    <property type="match status" value="1"/>
</dbReference>
<dbReference type="InterPro" id="IPR019587">
    <property type="entry name" value="Polyketide_cyclase/dehydratase"/>
</dbReference>
<evidence type="ECO:0000259" key="1">
    <source>
        <dbReference type="Pfam" id="PF11127"/>
    </source>
</evidence>
<accession>A0A326U656</accession>
<dbReference type="AlphaFoldDB" id="A0A326U656"/>
<dbReference type="InterPro" id="IPR021309">
    <property type="entry name" value="YgaP-like_TM"/>
</dbReference>
<dbReference type="Pfam" id="PF10604">
    <property type="entry name" value="Polyketide_cyc2"/>
    <property type="match status" value="1"/>
</dbReference>
<dbReference type="PANTHER" id="PTHR33824:SF7">
    <property type="entry name" value="POLYKETIDE CYCLASE_DEHYDRASE AND LIPID TRANSPORT SUPERFAMILY PROTEIN"/>
    <property type="match status" value="1"/>
</dbReference>
<proteinExistence type="predicted"/>
<dbReference type="Gene3D" id="3.30.530.20">
    <property type="match status" value="1"/>
</dbReference>
<dbReference type="InterPro" id="IPR023393">
    <property type="entry name" value="START-like_dom_sf"/>
</dbReference>
<dbReference type="OrthoDB" id="9797595at2"/>
<keyword evidence="3" id="KW-1185">Reference proteome</keyword>
<feature type="domain" description="Inner membrane protein YgaP-like transmembrane" evidence="1">
    <location>
        <begin position="24"/>
        <end position="85"/>
    </location>
</feature>
<sequence length="262" mass="29673">MTVASEQDQRDTLQLKYDPRSWQQVNVGREERLLSTIAGAALTLCGLWRRKTVGLTTALGGLLLYRGLTGRSVLYRLLDLNTVKESPSTVMPLPDGSGVRVKRAVTILRPADELYHFWRDFAGTVPVHPFVEQITPIGDKSWHWLVRLPGGEFVEWDSVLTEDIPERLIAWRFMGERLESVGGRIRFDPAPADQGTIVTLEVEFKRPDKLSLLNIIPSGMILSRVPEQLVREELRRLKALMEAGELPQAQPRESEKEARRNA</sequence>
<comment type="caution">
    <text evidence="2">The sequence shown here is derived from an EMBL/GenBank/DDBJ whole genome shotgun (WGS) entry which is preliminary data.</text>
</comment>
<dbReference type="EMBL" id="QKUF01000008">
    <property type="protein sequence ID" value="PZW29441.1"/>
    <property type="molecule type" value="Genomic_DNA"/>
</dbReference>
<gene>
    <name evidence="2" type="ORF">EI42_02735</name>
</gene>
<dbReference type="Proteomes" id="UP000248806">
    <property type="component" value="Unassembled WGS sequence"/>
</dbReference>
<name>A0A326U656_THEHA</name>
<reference evidence="2 3" key="1">
    <citation type="submission" date="2018-06" db="EMBL/GenBank/DDBJ databases">
        <title>Genomic Encyclopedia of Archaeal and Bacterial Type Strains, Phase II (KMG-II): from individual species to whole genera.</title>
        <authorList>
            <person name="Goeker M."/>
        </authorList>
    </citation>
    <scope>NUCLEOTIDE SEQUENCE [LARGE SCALE GENOMIC DNA]</scope>
    <source>
        <strain evidence="2 3">ATCC BAA-1881</strain>
    </source>
</reference>
<protein>
    <submittedName>
        <fullName evidence="2">Putative membrane protein</fullName>
    </submittedName>
</protein>
<evidence type="ECO:0000313" key="3">
    <source>
        <dbReference type="Proteomes" id="UP000248806"/>
    </source>
</evidence>
<dbReference type="CDD" id="cd07817">
    <property type="entry name" value="SRPBCC_8"/>
    <property type="match status" value="1"/>
</dbReference>
<dbReference type="Pfam" id="PF11127">
    <property type="entry name" value="YgaP-like_TM"/>
    <property type="match status" value="1"/>
</dbReference>
<evidence type="ECO:0000313" key="2">
    <source>
        <dbReference type="EMBL" id="PZW29441.1"/>
    </source>
</evidence>
<organism evidence="2 3">
    <name type="scientific">Thermosporothrix hazakensis</name>
    <dbReference type="NCBI Taxonomy" id="644383"/>
    <lineage>
        <taxon>Bacteria</taxon>
        <taxon>Bacillati</taxon>
        <taxon>Chloroflexota</taxon>
        <taxon>Ktedonobacteria</taxon>
        <taxon>Ktedonobacterales</taxon>
        <taxon>Thermosporotrichaceae</taxon>
        <taxon>Thermosporothrix</taxon>
    </lineage>
</organism>
<dbReference type="RefSeq" id="WP_111322827.1">
    <property type="nucleotide sequence ID" value="NZ_BIFX01000001.1"/>
</dbReference>